<feature type="chain" id="PRO_5023827380" description="Tyrosinase copper-binding domain-containing protein" evidence="3">
    <location>
        <begin position="19"/>
        <end position="419"/>
    </location>
</feature>
<dbReference type="PANTHER" id="PTHR11474:SF126">
    <property type="entry name" value="TYROSINASE-LIKE PROTEIN TYR-1-RELATED"/>
    <property type="match status" value="1"/>
</dbReference>
<evidence type="ECO:0000256" key="1">
    <source>
        <dbReference type="ARBA" id="ARBA00022723"/>
    </source>
</evidence>
<dbReference type="Gene3D" id="1.10.1280.10">
    <property type="entry name" value="Di-copper center containing domain from catechol oxidase"/>
    <property type="match status" value="1"/>
</dbReference>
<accession>A0A5J5EE95</accession>
<protein>
    <recommendedName>
        <fullName evidence="4 5">Tyrosinase copper-binding domain-containing protein</fullName>
    </recommendedName>
</protein>
<comment type="caution">
    <text evidence="6">The sequence shown here is derived from an EMBL/GenBank/DDBJ whole genome shotgun (WGS) entry which is preliminary data.</text>
</comment>
<evidence type="ECO:0000259" key="5">
    <source>
        <dbReference type="PROSITE" id="PS00498"/>
    </source>
</evidence>
<dbReference type="GO" id="GO:0046872">
    <property type="term" value="F:metal ion binding"/>
    <property type="evidence" value="ECO:0007669"/>
    <property type="project" value="UniProtKB-KW"/>
</dbReference>
<keyword evidence="2" id="KW-0186">Copper</keyword>
<dbReference type="InterPro" id="IPR002227">
    <property type="entry name" value="Tyrosinase_Cu-bd"/>
</dbReference>
<evidence type="ECO:0000256" key="3">
    <source>
        <dbReference type="SAM" id="SignalP"/>
    </source>
</evidence>
<evidence type="ECO:0000256" key="2">
    <source>
        <dbReference type="ARBA" id="ARBA00023008"/>
    </source>
</evidence>
<dbReference type="AlphaFoldDB" id="A0A5J5EE95"/>
<evidence type="ECO:0000313" key="7">
    <source>
        <dbReference type="Proteomes" id="UP000326924"/>
    </source>
</evidence>
<dbReference type="PRINTS" id="PR00092">
    <property type="entry name" value="TYROSINASE"/>
</dbReference>
<dbReference type="PROSITE" id="PS00498">
    <property type="entry name" value="TYROSINASE_2"/>
    <property type="match status" value="1"/>
</dbReference>
<dbReference type="InterPro" id="IPR050316">
    <property type="entry name" value="Tyrosinase/Hemocyanin"/>
</dbReference>
<dbReference type="Pfam" id="PF00264">
    <property type="entry name" value="Tyrosinase"/>
    <property type="match status" value="1"/>
</dbReference>
<dbReference type="PROSITE" id="PS00497">
    <property type="entry name" value="TYROSINASE_1"/>
    <property type="match status" value="1"/>
</dbReference>
<dbReference type="Proteomes" id="UP000326924">
    <property type="component" value="Unassembled WGS sequence"/>
</dbReference>
<sequence length="419" mass="48304">MRFTTVVAIGLATIGVHAELPYPEKQPFGYEPAFGEQPMRVRKEWRQLTIPERLDYIRAVKCMHETPGIYRDLIPSSMTLFEDFAGVHKQQTPYIHWESQFLPWHRYFLWTWENALRKQCDYEGAIPYWDYALDAPPNNLKESPIFDPEHGFGGDGFKLKDPFYPLIPPGMPPGSGGGCQQDGPFADWTLHIARGNLTGPRDDRCLTRSINDKVSRDWCTRATEEVIKRQPNYQSLYQNMQGASIQYTQYFGLHLCGHFIVAGPGAGADVYIGSTDPLFFPHHANLDRIWWEWQSKDLEKRVKDMSGPLRPPLDRFPGSNYTGFPTGDITMDWYLDVGRLAPPVRTENVMHIQRGMLNYKYTNPLAKWEDGHELPLEEQTEEEKREFEKAVRVMERRWATFKNVTWGPGGAQRSGGVWG</sequence>
<reference evidence="6 7" key="1">
    <citation type="submission" date="2019-09" db="EMBL/GenBank/DDBJ databases">
        <title>Draft genome of the ectomycorrhizal ascomycete Sphaerosporella brunnea.</title>
        <authorList>
            <consortium name="DOE Joint Genome Institute"/>
            <person name="Benucci G.M."/>
            <person name="Marozzi G."/>
            <person name="Antonielli L."/>
            <person name="Sanchez S."/>
            <person name="Marco P."/>
            <person name="Wang X."/>
            <person name="Falini L.B."/>
            <person name="Barry K."/>
            <person name="Haridas S."/>
            <person name="Lipzen A."/>
            <person name="Labutti K."/>
            <person name="Grigoriev I.V."/>
            <person name="Murat C."/>
            <person name="Martin F."/>
            <person name="Albertini E."/>
            <person name="Donnini D."/>
            <person name="Bonito G."/>
        </authorList>
    </citation>
    <scope>NUCLEOTIDE SEQUENCE [LARGE SCALE GENOMIC DNA]</scope>
    <source>
        <strain evidence="6 7">Sb_GMNB300</strain>
    </source>
</reference>
<keyword evidence="7" id="KW-1185">Reference proteome</keyword>
<organism evidence="6 7">
    <name type="scientific">Sphaerosporella brunnea</name>
    <dbReference type="NCBI Taxonomy" id="1250544"/>
    <lineage>
        <taxon>Eukaryota</taxon>
        <taxon>Fungi</taxon>
        <taxon>Dikarya</taxon>
        <taxon>Ascomycota</taxon>
        <taxon>Pezizomycotina</taxon>
        <taxon>Pezizomycetes</taxon>
        <taxon>Pezizales</taxon>
        <taxon>Pyronemataceae</taxon>
        <taxon>Sphaerosporella</taxon>
    </lineage>
</organism>
<dbReference type="SUPFAM" id="SSF48056">
    <property type="entry name" value="Di-copper centre-containing domain"/>
    <property type="match status" value="1"/>
</dbReference>
<feature type="domain" description="Tyrosinase copper-binding" evidence="4">
    <location>
        <begin position="96"/>
        <end position="113"/>
    </location>
</feature>
<gene>
    <name evidence="6" type="ORF">FN846DRAFT_913731</name>
</gene>
<feature type="domain" description="Tyrosinase copper-binding" evidence="5">
    <location>
        <begin position="276"/>
        <end position="287"/>
    </location>
</feature>
<dbReference type="InParanoid" id="A0A5J5EE95"/>
<dbReference type="PANTHER" id="PTHR11474">
    <property type="entry name" value="TYROSINASE FAMILY MEMBER"/>
    <property type="match status" value="1"/>
</dbReference>
<dbReference type="EMBL" id="VXIS01000410">
    <property type="protein sequence ID" value="KAA8893710.1"/>
    <property type="molecule type" value="Genomic_DNA"/>
</dbReference>
<evidence type="ECO:0000259" key="4">
    <source>
        <dbReference type="PROSITE" id="PS00497"/>
    </source>
</evidence>
<dbReference type="OrthoDB" id="6132182at2759"/>
<proteinExistence type="predicted"/>
<name>A0A5J5EE95_9PEZI</name>
<keyword evidence="1" id="KW-0479">Metal-binding</keyword>
<evidence type="ECO:0000313" key="6">
    <source>
        <dbReference type="EMBL" id="KAA8893710.1"/>
    </source>
</evidence>
<feature type="signal peptide" evidence="3">
    <location>
        <begin position="1"/>
        <end position="18"/>
    </location>
</feature>
<dbReference type="InterPro" id="IPR008922">
    <property type="entry name" value="Di-copper_centre_dom_sf"/>
</dbReference>
<keyword evidence="3" id="KW-0732">Signal</keyword>
<dbReference type="GO" id="GO:0016491">
    <property type="term" value="F:oxidoreductase activity"/>
    <property type="evidence" value="ECO:0007669"/>
    <property type="project" value="InterPro"/>
</dbReference>